<evidence type="ECO:0000313" key="4">
    <source>
        <dbReference type="Proteomes" id="UP000598120"/>
    </source>
</evidence>
<gene>
    <name evidence="3" type="ORF">GCM10011531_06790</name>
</gene>
<feature type="transmembrane region" description="Helical" evidence="1">
    <location>
        <begin position="111"/>
        <end position="129"/>
    </location>
</feature>
<feature type="transmembrane region" description="Helical" evidence="1">
    <location>
        <begin position="81"/>
        <end position="99"/>
    </location>
</feature>
<dbReference type="Proteomes" id="UP000598120">
    <property type="component" value="Unassembled WGS sequence"/>
</dbReference>
<feature type="domain" description="DUF2231" evidence="2">
    <location>
        <begin position="7"/>
        <end position="142"/>
    </location>
</feature>
<dbReference type="InterPro" id="IPR019251">
    <property type="entry name" value="DUF2231_TM"/>
</dbReference>
<evidence type="ECO:0000256" key="1">
    <source>
        <dbReference type="SAM" id="Phobius"/>
    </source>
</evidence>
<keyword evidence="1" id="KW-0472">Membrane</keyword>
<evidence type="ECO:0000259" key="2">
    <source>
        <dbReference type="Pfam" id="PF09990"/>
    </source>
</evidence>
<evidence type="ECO:0000313" key="3">
    <source>
        <dbReference type="EMBL" id="GFZ79578.1"/>
    </source>
</evidence>
<dbReference type="AlphaFoldDB" id="A0A8J2XFL6"/>
<dbReference type="Pfam" id="PF09990">
    <property type="entry name" value="DUF2231"/>
    <property type="match status" value="1"/>
</dbReference>
<feature type="transmembrane region" description="Helical" evidence="1">
    <location>
        <begin position="6"/>
        <end position="29"/>
    </location>
</feature>
<name>A0A8J2XFL6_9FLAO</name>
<accession>A0A8J2XFL6</accession>
<dbReference type="EMBL" id="BMIC01000001">
    <property type="protein sequence ID" value="GFZ79578.1"/>
    <property type="molecule type" value="Genomic_DNA"/>
</dbReference>
<proteinExistence type="predicted"/>
<sequence length="155" mass="16923">MLTAPHIHAMVIHFPIALIFVGFLSEIIALFTKKQFFNNAAFYLLLLGALGAIVAYISGSYAGDGMTDGILQAPMELHEEAATITLWLTIITALYRVALYYFKYNRGWTKWVGIILFASLSASVARTGYLGGQLVFQHGAGIELALPDFGTQSSD</sequence>
<comment type="caution">
    <text evidence="3">The sequence shown here is derived from an EMBL/GenBank/DDBJ whole genome shotgun (WGS) entry which is preliminary data.</text>
</comment>
<keyword evidence="4" id="KW-1185">Reference proteome</keyword>
<keyword evidence="1" id="KW-1133">Transmembrane helix</keyword>
<reference evidence="3 4" key="1">
    <citation type="journal article" date="2014" name="Int. J. Syst. Evol. Microbiol.">
        <title>Complete genome sequence of Corynebacterium casei LMG S-19264T (=DSM 44701T), isolated from a smear-ripened cheese.</title>
        <authorList>
            <consortium name="US DOE Joint Genome Institute (JGI-PGF)"/>
            <person name="Walter F."/>
            <person name="Albersmeier A."/>
            <person name="Kalinowski J."/>
            <person name="Ruckert C."/>
        </authorList>
    </citation>
    <scope>NUCLEOTIDE SEQUENCE [LARGE SCALE GENOMIC DNA]</scope>
    <source>
        <strain evidence="3 4">CGMCC 1.15295</strain>
    </source>
</reference>
<dbReference type="RefSeq" id="WP_308419833.1">
    <property type="nucleotide sequence ID" value="NZ_BMIC01000001.1"/>
</dbReference>
<feature type="transmembrane region" description="Helical" evidence="1">
    <location>
        <begin position="41"/>
        <end position="61"/>
    </location>
</feature>
<organism evidence="3 4">
    <name type="scientific">Aquaticitalea lipolytica</name>
    <dbReference type="NCBI Taxonomy" id="1247562"/>
    <lineage>
        <taxon>Bacteria</taxon>
        <taxon>Pseudomonadati</taxon>
        <taxon>Bacteroidota</taxon>
        <taxon>Flavobacteriia</taxon>
        <taxon>Flavobacteriales</taxon>
        <taxon>Flavobacteriaceae</taxon>
        <taxon>Aquaticitalea</taxon>
    </lineage>
</organism>
<keyword evidence="1" id="KW-0812">Transmembrane</keyword>
<protein>
    <recommendedName>
        <fullName evidence="2">DUF2231 domain-containing protein</fullName>
    </recommendedName>
</protein>